<dbReference type="STRING" id="990288.Atc_2125"/>
<keyword evidence="2" id="KW-1185">Reference proteome</keyword>
<organism evidence="1 2">
    <name type="scientific">Acidithiobacillus caldus (strain SM-1)</name>
    <dbReference type="NCBI Taxonomy" id="990288"/>
    <lineage>
        <taxon>Bacteria</taxon>
        <taxon>Pseudomonadati</taxon>
        <taxon>Pseudomonadota</taxon>
        <taxon>Acidithiobacillia</taxon>
        <taxon>Acidithiobacillales</taxon>
        <taxon>Acidithiobacillaceae</taxon>
        <taxon>Acidithiobacillus</taxon>
    </lineage>
</organism>
<dbReference type="Pfam" id="PF14456">
    <property type="entry name" value="alpha-hel2"/>
    <property type="match status" value="1"/>
</dbReference>
<dbReference type="EMBL" id="CP002573">
    <property type="protein sequence ID" value="AEK58773.1"/>
    <property type="molecule type" value="Genomic_DNA"/>
</dbReference>
<dbReference type="KEGG" id="acu:Atc_2125"/>
<accession>F9ZRY8</accession>
<protein>
    <recommendedName>
        <fullName evidence="3">PRTRC system protein F</fullName>
    </recommendedName>
</protein>
<evidence type="ECO:0008006" key="3">
    <source>
        <dbReference type="Google" id="ProtNLM"/>
    </source>
</evidence>
<name>F9ZRY8_ACICS</name>
<evidence type="ECO:0000313" key="1">
    <source>
        <dbReference type="EMBL" id="AEK58773.1"/>
    </source>
</evidence>
<dbReference type="AlphaFoldDB" id="F9ZRY8"/>
<sequence>MSALPNAPAPVLNSGLSLPTVSENIPVRFDQETEEVFRALGKQMFRMGIPMENDDSKDLEDIIEQGMQHALLHRCGIPDISMLHVSMQSSDTALAWHHPEAGSILLRFQLALDEAPPYRMQPGLEALRKASPALAWYFWSVCEKAARILPILTPSWFLDMVRHYEWMGEENEDLYIQEMVDAGAHPDDIAVVKRADVERVLQWSYRACLANPYRVRKHIPFDSLTRANKRVCELLDRCLSLSTGILVTTVYGDHHNVGQQYAVLPFMDDARRGGLYYQILDTAYRSLMEDQEGDFLFSLILHPDADESLDPVFAYLTQIAQLWNLVLELFALVGEDL</sequence>
<reference evidence="1 2" key="1">
    <citation type="journal article" date="2011" name="J. Genet. Genomics">
        <title>Unraveling the Acidithiobacillus caldus complete genome and its central metabolisms for carbon assimilation.</title>
        <authorList>
            <person name="You X.Y."/>
            <person name="Guo X."/>
            <person name="Zheng H.J."/>
            <person name="Zhang M.J."/>
            <person name="Liu L.J."/>
            <person name="Zhu Y.Q."/>
            <person name="Zhu B."/>
            <person name="Wang S.Y."/>
            <person name="Zhao G.P."/>
            <person name="Poetsch A."/>
            <person name="Jiang C.Y."/>
            <person name="Liu S.J."/>
        </authorList>
    </citation>
    <scope>NUCLEOTIDE SEQUENCE [LARGE SCALE GENOMIC DNA]</scope>
    <source>
        <strain evidence="1 2">SM-1</strain>
    </source>
</reference>
<dbReference type="HOGENOM" id="CLU_822902_0_0_6"/>
<dbReference type="Proteomes" id="UP000006135">
    <property type="component" value="Chromosome"/>
</dbReference>
<dbReference type="InterPro" id="IPR022283">
    <property type="entry name" value="PRTRC_protein-F"/>
</dbReference>
<evidence type="ECO:0000313" key="2">
    <source>
        <dbReference type="Proteomes" id="UP000006135"/>
    </source>
</evidence>
<dbReference type="NCBIfam" id="TIGR03742">
    <property type="entry name" value="PRTRC_F"/>
    <property type="match status" value="1"/>
</dbReference>
<gene>
    <name evidence="1" type="ordered locus">Atc_2125</name>
</gene>
<proteinExistence type="predicted"/>